<sequence>MRVAGREVDAASVLPFRFDGRRLTGLAGDTIASALLAAGERVVGRSFKYHRPRGLWGAWTEEPNAIVSVRLNGVAIPNCLATTTPLEAGMEVRSVNAWPSARFDLKGGLDLMQRWLPAGFYYKTFMRPDWHLFEPSIRRMAGLGALHGAVPEGYRSDQSFETCDLLVVGAGPAGLMAARAAAEAGQAVLLVDDRARPGGLGRIEAQIDGRPAKTWIDDQMTAIRAAGARVLSRATAFAIHDGPIVAVAESGAFGTPPGCGGYGRGGSFLPLGPSTAR</sequence>
<evidence type="ECO:0000256" key="1">
    <source>
        <dbReference type="ARBA" id="ARBA00023002"/>
    </source>
</evidence>
<reference evidence="3 5" key="1">
    <citation type="submission" date="2016-10" db="EMBL/GenBank/DDBJ databases">
        <authorList>
            <person name="Cai Z."/>
        </authorList>
    </citation>
    <scope>NUCLEOTIDE SEQUENCE [LARGE SCALE GENOMIC DNA]</scope>
    <source>
        <strain evidence="3 5">DSM 25227</strain>
    </source>
</reference>
<proteinExistence type="predicted"/>
<evidence type="ECO:0000313" key="3">
    <source>
        <dbReference type="EMBL" id="SSA50286.1"/>
    </source>
</evidence>
<dbReference type="Pfam" id="PF12831">
    <property type="entry name" value="FAD_oxidored"/>
    <property type="match status" value="1"/>
</dbReference>
<dbReference type="Proteomes" id="UP000251571">
    <property type="component" value="Unassembled WGS sequence"/>
</dbReference>
<dbReference type="Pfam" id="PF13510">
    <property type="entry name" value="Fer2_4"/>
    <property type="match status" value="1"/>
</dbReference>
<evidence type="ECO:0000313" key="5">
    <source>
        <dbReference type="Proteomes" id="UP000251571"/>
    </source>
</evidence>
<evidence type="ECO:0000313" key="4">
    <source>
        <dbReference type="Proteomes" id="UP000245839"/>
    </source>
</evidence>
<accession>A0A2Y9B1I6</accession>
<protein>
    <submittedName>
        <fullName evidence="3">Sarcosine oxidase subunit alpha</fullName>
    </submittedName>
</protein>
<keyword evidence="1" id="KW-0560">Oxidoreductase</keyword>
<dbReference type="Gene3D" id="3.10.20.440">
    <property type="entry name" value="2Fe-2S iron-sulphur cluster binding domain, sarcosine oxidase, alpha subunit, N-terminal domain"/>
    <property type="match status" value="1"/>
</dbReference>
<dbReference type="GO" id="GO:0016491">
    <property type="term" value="F:oxidoreductase activity"/>
    <property type="evidence" value="ECO:0007669"/>
    <property type="project" value="UniProtKB-KW"/>
</dbReference>
<dbReference type="InterPro" id="IPR042204">
    <property type="entry name" value="2Fe-2S-bd_N"/>
</dbReference>
<organism evidence="3 5">
    <name type="scientific">Jannaschia seohaensis</name>
    <dbReference type="NCBI Taxonomy" id="475081"/>
    <lineage>
        <taxon>Bacteria</taxon>
        <taxon>Pseudomonadati</taxon>
        <taxon>Pseudomonadota</taxon>
        <taxon>Alphaproteobacteria</taxon>
        <taxon>Rhodobacterales</taxon>
        <taxon>Roseobacteraceae</taxon>
        <taxon>Jannaschia</taxon>
    </lineage>
</organism>
<keyword evidence="4" id="KW-1185">Reference proteome</keyword>
<dbReference type="SUPFAM" id="SSF51971">
    <property type="entry name" value="Nucleotide-binding domain"/>
    <property type="match status" value="1"/>
</dbReference>
<dbReference type="AlphaFoldDB" id="A0A2Y9B1I6"/>
<dbReference type="EMBL" id="UETC01000013">
    <property type="protein sequence ID" value="SSA50286.1"/>
    <property type="molecule type" value="Genomic_DNA"/>
</dbReference>
<dbReference type="Proteomes" id="UP000245839">
    <property type="component" value="Unassembled WGS sequence"/>
</dbReference>
<gene>
    <name evidence="2" type="ORF">BCF38_1133</name>
    <name evidence="3" type="ORF">SAMN05421539_1133</name>
</gene>
<dbReference type="RefSeq" id="WP_211317157.1">
    <property type="nucleotide sequence ID" value="NZ_QGDJ01000013.1"/>
</dbReference>
<reference evidence="2 4" key="2">
    <citation type="submission" date="2018-03" db="EMBL/GenBank/DDBJ databases">
        <title>Genomic Encyclopedia of Archaeal and Bacterial Type Strains, Phase II (KMG-II): from individual species to whole genera.</title>
        <authorList>
            <person name="Goeker M."/>
        </authorList>
    </citation>
    <scope>NUCLEOTIDE SEQUENCE [LARGE SCALE GENOMIC DNA]</scope>
    <source>
        <strain evidence="2 4">DSM 25227</strain>
    </source>
</reference>
<name>A0A2Y9B1I6_9RHOB</name>
<dbReference type="Gene3D" id="3.40.50.720">
    <property type="entry name" value="NAD(P)-binding Rossmann-like Domain"/>
    <property type="match status" value="1"/>
</dbReference>
<evidence type="ECO:0000313" key="2">
    <source>
        <dbReference type="EMBL" id="PWJ13773.1"/>
    </source>
</evidence>
<dbReference type="EMBL" id="QGDJ01000013">
    <property type="protein sequence ID" value="PWJ13773.1"/>
    <property type="molecule type" value="Genomic_DNA"/>
</dbReference>